<proteinExistence type="predicted"/>
<protein>
    <submittedName>
        <fullName evidence="3">VanZ family protein</fullName>
    </submittedName>
</protein>
<feature type="transmembrane region" description="Helical" evidence="1">
    <location>
        <begin position="106"/>
        <end position="123"/>
    </location>
</feature>
<feature type="transmembrane region" description="Helical" evidence="1">
    <location>
        <begin position="9"/>
        <end position="26"/>
    </location>
</feature>
<dbReference type="NCBIfam" id="NF037970">
    <property type="entry name" value="vanZ_1"/>
    <property type="match status" value="1"/>
</dbReference>
<keyword evidence="4" id="KW-1185">Reference proteome</keyword>
<dbReference type="Proteomes" id="UP001595969">
    <property type="component" value="Unassembled WGS sequence"/>
</dbReference>
<gene>
    <name evidence="3" type="ORF">ACFO5I_00120</name>
</gene>
<keyword evidence="1" id="KW-1133">Transmembrane helix</keyword>
<evidence type="ECO:0000256" key="1">
    <source>
        <dbReference type="SAM" id="Phobius"/>
    </source>
</evidence>
<dbReference type="RefSeq" id="WP_379962441.1">
    <property type="nucleotide sequence ID" value="NZ_JAFBFD010000044.1"/>
</dbReference>
<reference evidence="4" key="1">
    <citation type="journal article" date="2019" name="Int. J. Syst. Evol. Microbiol.">
        <title>The Global Catalogue of Microorganisms (GCM) 10K type strain sequencing project: providing services to taxonomists for standard genome sequencing and annotation.</title>
        <authorList>
            <consortium name="The Broad Institute Genomics Platform"/>
            <consortium name="The Broad Institute Genome Sequencing Center for Infectious Disease"/>
            <person name="Wu L."/>
            <person name="Ma J."/>
        </authorList>
    </citation>
    <scope>NUCLEOTIDE SEQUENCE [LARGE SCALE GENOMIC DNA]</scope>
    <source>
        <strain evidence="4">CGMCC 1.19032</strain>
    </source>
</reference>
<dbReference type="EMBL" id="JBHSGS010000002">
    <property type="protein sequence ID" value="MFC4718179.1"/>
    <property type="molecule type" value="Genomic_DNA"/>
</dbReference>
<dbReference type="InterPro" id="IPR016747">
    <property type="entry name" value="Phosphotransbutyrylase"/>
</dbReference>
<feature type="transmembrane region" description="Helical" evidence="1">
    <location>
        <begin position="143"/>
        <end position="161"/>
    </location>
</feature>
<accession>A0ABV9MT25</accession>
<evidence type="ECO:0000313" key="3">
    <source>
        <dbReference type="EMBL" id="MFC4718179.1"/>
    </source>
</evidence>
<evidence type="ECO:0000259" key="2">
    <source>
        <dbReference type="Pfam" id="PF04892"/>
    </source>
</evidence>
<dbReference type="PIRSF" id="PIRSF019083">
    <property type="entry name" value="UCP019083_VanZ"/>
    <property type="match status" value="1"/>
</dbReference>
<comment type="caution">
    <text evidence="3">The sequence shown here is derived from an EMBL/GenBank/DDBJ whole genome shotgun (WGS) entry which is preliminary data.</text>
</comment>
<feature type="domain" description="VanZ-like" evidence="2">
    <location>
        <begin position="12"/>
        <end position="158"/>
    </location>
</feature>
<keyword evidence="1" id="KW-0812">Transmembrane</keyword>
<feature type="transmembrane region" description="Helical" evidence="1">
    <location>
        <begin position="82"/>
        <end position="99"/>
    </location>
</feature>
<dbReference type="Pfam" id="PF04892">
    <property type="entry name" value="VanZ"/>
    <property type="match status" value="1"/>
</dbReference>
<name>A0ABV9MT25_9ENTE</name>
<organism evidence="3 4">
    <name type="scientific">Enterococcus lemanii</name>
    <dbReference type="NCBI Taxonomy" id="1159752"/>
    <lineage>
        <taxon>Bacteria</taxon>
        <taxon>Bacillati</taxon>
        <taxon>Bacillota</taxon>
        <taxon>Bacilli</taxon>
        <taxon>Lactobacillales</taxon>
        <taxon>Enterococcaceae</taxon>
        <taxon>Enterococcus</taxon>
    </lineage>
</organism>
<dbReference type="InterPro" id="IPR006976">
    <property type="entry name" value="VanZ-like"/>
</dbReference>
<sequence>MQKYRKNGNLYLIIAFSMMGLLFYSSSQTYEQQSQIGLLSRLLKNEPLKEMLSQISFSYAGSEVSIAKSGYFSFVEFFIRKGAHFTTYFILGSSFFLALVPRLKNLALAGFFAWLAATGYAAMDEFHQMLTGGRTPLFQDVALDSVGALTGIVFCWFIIGWREKRLY</sequence>
<keyword evidence="1" id="KW-0472">Membrane</keyword>
<evidence type="ECO:0000313" key="4">
    <source>
        <dbReference type="Proteomes" id="UP001595969"/>
    </source>
</evidence>